<feature type="transmembrane region" description="Helical" evidence="2">
    <location>
        <begin position="376"/>
        <end position="395"/>
    </location>
</feature>
<evidence type="ECO:0000313" key="4">
    <source>
        <dbReference type="Proteomes" id="UP001338582"/>
    </source>
</evidence>
<feature type="transmembrane region" description="Helical" evidence="2">
    <location>
        <begin position="464"/>
        <end position="489"/>
    </location>
</feature>
<dbReference type="Proteomes" id="UP001338582">
    <property type="component" value="Chromosome 1"/>
</dbReference>
<gene>
    <name evidence="3" type="ORF">PUMCH_001023</name>
</gene>
<dbReference type="EMBL" id="CP138894">
    <property type="protein sequence ID" value="WPK23777.1"/>
    <property type="molecule type" value="Genomic_DNA"/>
</dbReference>
<accession>A0AAX4H5C5</accession>
<dbReference type="RefSeq" id="XP_062876163.1">
    <property type="nucleotide sequence ID" value="XM_063020093.1"/>
</dbReference>
<evidence type="ECO:0000256" key="2">
    <source>
        <dbReference type="SAM" id="Phobius"/>
    </source>
</evidence>
<keyword evidence="2" id="KW-0472">Membrane</keyword>
<name>A0AAX4H5C5_9ASCO</name>
<keyword evidence="2" id="KW-1133">Transmembrane helix</keyword>
<reference evidence="3 4" key="1">
    <citation type="submission" date="2023-10" db="EMBL/GenBank/DDBJ databases">
        <title>Draft Genome Sequence of Candida saopaulonensis from a very Premature Infant with Sepsis.</title>
        <authorList>
            <person name="Ning Y."/>
            <person name="Dai R."/>
            <person name="Xiao M."/>
            <person name="Xu Y."/>
            <person name="Yan Q."/>
            <person name="Zhang L."/>
        </authorList>
    </citation>
    <scope>NUCLEOTIDE SEQUENCE [LARGE SCALE GENOMIC DNA]</scope>
    <source>
        <strain evidence="3 4">19XY460</strain>
    </source>
</reference>
<evidence type="ECO:0008006" key="5">
    <source>
        <dbReference type="Google" id="ProtNLM"/>
    </source>
</evidence>
<dbReference type="KEGG" id="asau:88172091"/>
<organism evidence="3 4">
    <name type="scientific">Australozyma saopauloensis</name>
    <dbReference type="NCBI Taxonomy" id="291208"/>
    <lineage>
        <taxon>Eukaryota</taxon>
        <taxon>Fungi</taxon>
        <taxon>Dikarya</taxon>
        <taxon>Ascomycota</taxon>
        <taxon>Saccharomycotina</taxon>
        <taxon>Pichiomycetes</taxon>
        <taxon>Metschnikowiaceae</taxon>
        <taxon>Australozyma</taxon>
    </lineage>
</organism>
<protein>
    <recommendedName>
        <fullName evidence="5">Ubiquitin-like domain-containing protein</fullName>
    </recommendedName>
</protein>
<dbReference type="GeneID" id="88172091"/>
<dbReference type="AlphaFoldDB" id="A0AAX4H5C5"/>
<evidence type="ECO:0000256" key="1">
    <source>
        <dbReference type="SAM" id="MobiDB-lite"/>
    </source>
</evidence>
<feature type="region of interest" description="Disordered" evidence="1">
    <location>
        <begin position="267"/>
        <end position="302"/>
    </location>
</feature>
<sequence length="567" mass="63428">MDTPFRLVIKKQTRGKIDHGLSETNEYSTRVTLNHTINHLLDQVLLNTVELDDIPEQGFSPFFQIAGREVTGLRHLYEILHLESPDSVVYSDQLELICDYRNPDRYGHRIPAPEFFDVEVVKAGPDGRHLLYCRETIVSTTSSIKEQAAEKLGLSADEVVLQYGNQVLKEDLALREVLNLDVPPLSSVQFSVQADGLSIDHHTNVSRADMRLNSEEFYVISANGSSVELSTMDCILNPEGYILLNKFAQEKLRRELNLQDIVESIPSSGINSPTPTRMADSNDANLPGNGAAQEIPPQEGAEQPVEEAYVNFNVDVDEGPNQDDAPRVVQNQSIFLLVLREISDNVDGLAQLVVRLAIASALIGPQRAFFILQPPLLFFVTAIIAWTSLFFYGNVISEWIDTSLLPNANHERIDYTFAKLISQIFRSAYGITTFMTDIAARGHNYLLAKLHYDRAESPRIRGMIGAATVAMFSVGEFLFVLLSTALPFLGSEVQKFCESQPRIEQLKMQKFIAKVLEKHPNSDEVKNQLIMGLSCHEIEPLLAPELPAAEYRDLARCYLNAIKMPLA</sequence>
<keyword evidence="4" id="KW-1185">Reference proteome</keyword>
<keyword evidence="2" id="KW-0812">Transmembrane</keyword>
<evidence type="ECO:0000313" key="3">
    <source>
        <dbReference type="EMBL" id="WPK23777.1"/>
    </source>
</evidence>
<proteinExistence type="predicted"/>